<dbReference type="PANTHER" id="PTHR43329">
    <property type="entry name" value="EPOXIDE HYDROLASE"/>
    <property type="match status" value="1"/>
</dbReference>
<evidence type="ECO:0000256" key="3">
    <source>
        <dbReference type="SAM" id="MobiDB-lite"/>
    </source>
</evidence>
<reference evidence="5 6" key="1">
    <citation type="submission" date="2016-02" db="EMBL/GenBank/DDBJ databases">
        <title>Band-tailed pigeon sequencing and assembly.</title>
        <authorList>
            <person name="Soares A.E."/>
            <person name="Novak B.J."/>
            <person name="Rice E.S."/>
            <person name="O'Connell B."/>
            <person name="Chang D."/>
            <person name="Weber S."/>
            <person name="Shapiro B."/>
        </authorList>
    </citation>
    <scope>NUCLEOTIDE SEQUENCE [LARGE SCALE GENOMIC DNA]</scope>
    <source>
        <strain evidence="5">BTP2013</strain>
        <tissue evidence="5">Blood</tissue>
    </source>
</reference>
<dbReference type="Pfam" id="PF00561">
    <property type="entry name" value="Abhydrolase_1"/>
    <property type="match status" value="1"/>
</dbReference>
<name>A0A1V4J8K7_PATFA</name>
<dbReference type="InterPro" id="IPR000639">
    <property type="entry name" value="Epox_hydrolase-like"/>
</dbReference>
<keyword evidence="6" id="KW-1185">Reference proteome</keyword>
<dbReference type="PRINTS" id="PR00111">
    <property type="entry name" value="ABHYDROLASE"/>
</dbReference>
<dbReference type="AlphaFoldDB" id="A0A1V4J8K7"/>
<dbReference type="GO" id="GO:0004301">
    <property type="term" value="F:epoxide hydrolase activity"/>
    <property type="evidence" value="ECO:0007669"/>
    <property type="project" value="UniProtKB-ARBA"/>
</dbReference>
<sequence>MKDPSGIPALADAGFRVIALEMKGYGESTAPPDIEEYSQEQICKDLVVFLNKLGIPQAVLLGHDWGGVVVWNMALFYPERVRAVASLNTPYRPADPAVDIVEKMKTIPTFEYQFYFQEPGIAEAELERDIGRTLKVLIRSQRQESRDIVTGAQSPPEPCVAQQPNPASRREREFGDPSSLFPQQG</sequence>
<evidence type="ECO:0000313" key="5">
    <source>
        <dbReference type="EMBL" id="OPJ68345.1"/>
    </source>
</evidence>
<dbReference type="PRINTS" id="PR00412">
    <property type="entry name" value="EPOXHYDRLASE"/>
</dbReference>
<accession>A0A1V4J8K7</accession>
<evidence type="ECO:0000313" key="6">
    <source>
        <dbReference type="Proteomes" id="UP000190648"/>
    </source>
</evidence>
<dbReference type="Gene3D" id="3.40.50.1820">
    <property type="entry name" value="alpha/beta hydrolase"/>
    <property type="match status" value="1"/>
</dbReference>
<feature type="domain" description="AB hydrolase-1" evidence="4">
    <location>
        <begin position="7"/>
        <end position="100"/>
    </location>
</feature>
<dbReference type="InterPro" id="IPR029058">
    <property type="entry name" value="AB_hydrolase_fold"/>
</dbReference>
<organism evidence="5 6">
    <name type="scientific">Patagioenas fasciata monilis</name>
    <dbReference type="NCBI Taxonomy" id="372326"/>
    <lineage>
        <taxon>Eukaryota</taxon>
        <taxon>Metazoa</taxon>
        <taxon>Chordata</taxon>
        <taxon>Craniata</taxon>
        <taxon>Vertebrata</taxon>
        <taxon>Euteleostomi</taxon>
        <taxon>Archelosauria</taxon>
        <taxon>Archosauria</taxon>
        <taxon>Dinosauria</taxon>
        <taxon>Saurischia</taxon>
        <taxon>Theropoda</taxon>
        <taxon>Coelurosauria</taxon>
        <taxon>Aves</taxon>
        <taxon>Neognathae</taxon>
        <taxon>Neoaves</taxon>
        <taxon>Columbimorphae</taxon>
        <taxon>Columbiformes</taxon>
        <taxon>Columbidae</taxon>
        <taxon>Patagioenas</taxon>
    </lineage>
</organism>
<dbReference type="STRING" id="372326.A0A1V4J8K7"/>
<feature type="region of interest" description="Disordered" evidence="3">
    <location>
        <begin position="145"/>
        <end position="185"/>
    </location>
</feature>
<dbReference type="EMBL" id="LSYS01008616">
    <property type="protein sequence ID" value="OPJ68345.1"/>
    <property type="molecule type" value="Genomic_DNA"/>
</dbReference>
<dbReference type="OrthoDB" id="408373at2759"/>
<protein>
    <recommendedName>
        <fullName evidence="4">AB hydrolase-1 domain-containing protein</fullName>
    </recommendedName>
</protein>
<evidence type="ECO:0000256" key="1">
    <source>
        <dbReference type="ARBA" id="ARBA00022801"/>
    </source>
</evidence>
<dbReference type="InterPro" id="IPR000073">
    <property type="entry name" value="AB_hydrolase_1"/>
</dbReference>
<comment type="similarity">
    <text evidence="2">Belongs to the AB hydrolase superfamily. Epoxide hydrolase family.</text>
</comment>
<comment type="caution">
    <text evidence="5">The sequence shown here is derived from an EMBL/GenBank/DDBJ whole genome shotgun (WGS) entry which is preliminary data.</text>
</comment>
<evidence type="ECO:0000256" key="2">
    <source>
        <dbReference type="ARBA" id="ARBA00038334"/>
    </source>
</evidence>
<keyword evidence="1" id="KW-0378">Hydrolase</keyword>
<proteinExistence type="inferred from homology"/>
<dbReference type="SUPFAM" id="SSF53474">
    <property type="entry name" value="alpha/beta-Hydrolases"/>
    <property type="match status" value="1"/>
</dbReference>
<gene>
    <name evidence="5" type="ORF">AV530_000365</name>
</gene>
<evidence type="ECO:0000259" key="4">
    <source>
        <dbReference type="Pfam" id="PF00561"/>
    </source>
</evidence>
<dbReference type="Proteomes" id="UP000190648">
    <property type="component" value="Unassembled WGS sequence"/>
</dbReference>